<dbReference type="Proteomes" id="UP000299102">
    <property type="component" value="Unassembled WGS sequence"/>
</dbReference>
<gene>
    <name evidence="2" type="ORF">EVAR_74761_1</name>
</gene>
<accession>A0A4C1SRW4</accession>
<dbReference type="Pfam" id="PF10545">
    <property type="entry name" value="MADF_DNA_bdg"/>
    <property type="match status" value="1"/>
</dbReference>
<dbReference type="PANTHER" id="PTHR21505">
    <property type="entry name" value="MADF DOMAIN-CONTAINING PROTEIN-RELATED"/>
    <property type="match status" value="1"/>
</dbReference>
<sequence>MSLSWSNSLTLKFIELYKQEPCIWNQQDPLNKSKRDVQDAWDRIQAKMGVVTVSEMKRKKESLMAAYRQNQKKVRQFMKSGKGTYKPPWFAYEIMDSFLGNAALNRSCDGSYAEVSEDTYYESDPELNQDSGEIIYYVENDQNIKEEAADIIDEVQDLPSTTKRQRKDFLSRNLYDPLSKVTKVHGGDMSNLRYFAREEDECELYCRLLIGKLRKIPQMNREILMNKIDNLVFQSIQECYKEADFKEKRSRRSSDTD</sequence>
<keyword evidence="3" id="KW-1185">Reference proteome</keyword>
<dbReference type="PROSITE" id="PS51029">
    <property type="entry name" value="MADF"/>
    <property type="match status" value="1"/>
</dbReference>
<organism evidence="2 3">
    <name type="scientific">Eumeta variegata</name>
    <name type="common">Bagworm moth</name>
    <name type="synonym">Eumeta japonica</name>
    <dbReference type="NCBI Taxonomy" id="151549"/>
    <lineage>
        <taxon>Eukaryota</taxon>
        <taxon>Metazoa</taxon>
        <taxon>Ecdysozoa</taxon>
        <taxon>Arthropoda</taxon>
        <taxon>Hexapoda</taxon>
        <taxon>Insecta</taxon>
        <taxon>Pterygota</taxon>
        <taxon>Neoptera</taxon>
        <taxon>Endopterygota</taxon>
        <taxon>Lepidoptera</taxon>
        <taxon>Glossata</taxon>
        <taxon>Ditrysia</taxon>
        <taxon>Tineoidea</taxon>
        <taxon>Psychidae</taxon>
        <taxon>Oiketicinae</taxon>
        <taxon>Eumeta</taxon>
    </lineage>
</organism>
<dbReference type="EMBL" id="BGZK01000012">
    <property type="protein sequence ID" value="GBP03978.1"/>
    <property type="molecule type" value="Genomic_DNA"/>
</dbReference>
<dbReference type="InterPro" id="IPR006578">
    <property type="entry name" value="MADF-dom"/>
</dbReference>
<dbReference type="AlphaFoldDB" id="A0A4C1SRW4"/>
<evidence type="ECO:0000313" key="2">
    <source>
        <dbReference type="EMBL" id="GBP03978.1"/>
    </source>
</evidence>
<dbReference type="PANTHER" id="PTHR21505:SF12">
    <property type="entry name" value="MADF DOMAIN-CONTAINING PROTEIN-RELATED"/>
    <property type="match status" value="1"/>
</dbReference>
<comment type="caution">
    <text evidence="2">The sequence shown here is derived from an EMBL/GenBank/DDBJ whole genome shotgun (WGS) entry which is preliminary data.</text>
</comment>
<evidence type="ECO:0000259" key="1">
    <source>
        <dbReference type="PROSITE" id="PS51029"/>
    </source>
</evidence>
<protein>
    <recommendedName>
        <fullName evidence="1">MADF domain-containing protein</fullName>
    </recommendedName>
</protein>
<name>A0A4C1SRW4_EUMVA</name>
<proteinExistence type="predicted"/>
<evidence type="ECO:0000313" key="3">
    <source>
        <dbReference type="Proteomes" id="UP000299102"/>
    </source>
</evidence>
<reference evidence="2 3" key="1">
    <citation type="journal article" date="2019" name="Commun. Biol.">
        <title>The bagworm genome reveals a unique fibroin gene that provides high tensile strength.</title>
        <authorList>
            <person name="Kono N."/>
            <person name="Nakamura H."/>
            <person name="Ohtoshi R."/>
            <person name="Tomita M."/>
            <person name="Numata K."/>
            <person name="Arakawa K."/>
        </authorList>
    </citation>
    <scope>NUCLEOTIDE SEQUENCE [LARGE SCALE GENOMIC DNA]</scope>
</reference>
<feature type="domain" description="MADF" evidence="1">
    <location>
        <begin position="12"/>
        <end position="103"/>
    </location>
</feature>
<dbReference type="OrthoDB" id="6776070at2759"/>
<dbReference type="SMART" id="SM00595">
    <property type="entry name" value="MADF"/>
    <property type="match status" value="1"/>
</dbReference>